<comment type="caution">
    <text evidence="3">The sequence shown here is derived from an EMBL/GenBank/DDBJ whole genome shotgun (WGS) entry which is preliminary data.</text>
</comment>
<organism evidence="3">
    <name type="scientific">mine drainage metagenome</name>
    <dbReference type="NCBI Taxonomy" id="410659"/>
    <lineage>
        <taxon>unclassified sequences</taxon>
        <taxon>metagenomes</taxon>
        <taxon>ecological metagenomes</taxon>
    </lineage>
</organism>
<evidence type="ECO:0000259" key="2">
    <source>
        <dbReference type="SMART" id="SM00226"/>
    </source>
</evidence>
<gene>
    <name evidence="3" type="ORF">B1B_11936</name>
</gene>
<dbReference type="InterPro" id="IPR036196">
    <property type="entry name" value="Ptyr_pPase_sf"/>
</dbReference>
<evidence type="ECO:0000313" key="3">
    <source>
        <dbReference type="EMBL" id="EQD48742.1"/>
    </source>
</evidence>
<sequence>MSDRLVVFICVENACRSLMAEAMFNASPPPGWQATSAGTAPSPSPNPRTLPMLAEIGLALPDHPPRLLTKELMDRADLRVTMGCLDDASCPAHLKELELRDWGLRDPARLDDAGFREVRDDIQQRVGRLRLEISVHDRRLGRAPAASS</sequence>
<name>T0ZVT3_9ZZZZ</name>
<dbReference type="Pfam" id="PF01451">
    <property type="entry name" value="LMWPc"/>
    <property type="match status" value="1"/>
</dbReference>
<dbReference type="SMART" id="SM00226">
    <property type="entry name" value="LMWPc"/>
    <property type="match status" value="1"/>
</dbReference>
<dbReference type="PANTHER" id="PTHR43428">
    <property type="entry name" value="ARSENATE REDUCTASE"/>
    <property type="match status" value="1"/>
</dbReference>
<keyword evidence="1" id="KW-0059">Arsenical resistance</keyword>
<dbReference type="PANTHER" id="PTHR43428:SF1">
    <property type="entry name" value="ARSENATE REDUCTASE"/>
    <property type="match status" value="1"/>
</dbReference>
<dbReference type="EMBL" id="AUZY01007784">
    <property type="protein sequence ID" value="EQD48742.1"/>
    <property type="molecule type" value="Genomic_DNA"/>
</dbReference>
<dbReference type="GO" id="GO:0046685">
    <property type="term" value="P:response to arsenic-containing substance"/>
    <property type="evidence" value="ECO:0007669"/>
    <property type="project" value="UniProtKB-KW"/>
</dbReference>
<dbReference type="AlphaFoldDB" id="T0ZVT3"/>
<dbReference type="SUPFAM" id="SSF52788">
    <property type="entry name" value="Phosphotyrosine protein phosphatases I"/>
    <property type="match status" value="1"/>
</dbReference>
<reference evidence="3" key="2">
    <citation type="journal article" date="2014" name="ISME J.">
        <title>Microbial stratification in low pH oxic and suboxic macroscopic growths along an acid mine drainage.</title>
        <authorList>
            <person name="Mendez-Garcia C."/>
            <person name="Mesa V."/>
            <person name="Sprenger R.R."/>
            <person name="Richter M."/>
            <person name="Diez M.S."/>
            <person name="Solano J."/>
            <person name="Bargiela R."/>
            <person name="Golyshina O.V."/>
            <person name="Manteca A."/>
            <person name="Ramos J.L."/>
            <person name="Gallego J.R."/>
            <person name="Llorente I."/>
            <person name="Martins Dos Santos V.A."/>
            <person name="Jensen O.N."/>
            <person name="Pelaez A.I."/>
            <person name="Sanchez J."/>
            <person name="Ferrer M."/>
        </authorList>
    </citation>
    <scope>NUCLEOTIDE SEQUENCE</scope>
</reference>
<reference evidence="3" key="1">
    <citation type="submission" date="2013-08" db="EMBL/GenBank/DDBJ databases">
        <authorList>
            <person name="Mendez C."/>
            <person name="Richter M."/>
            <person name="Ferrer M."/>
            <person name="Sanchez J."/>
        </authorList>
    </citation>
    <scope>NUCLEOTIDE SEQUENCE</scope>
</reference>
<accession>T0ZVT3</accession>
<dbReference type="InterPro" id="IPR023485">
    <property type="entry name" value="Ptyr_pPase"/>
</dbReference>
<evidence type="ECO:0000256" key="1">
    <source>
        <dbReference type="ARBA" id="ARBA00022849"/>
    </source>
</evidence>
<protein>
    <submittedName>
        <fullName evidence="3">Arsenate reductase</fullName>
    </submittedName>
</protein>
<dbReference type="Gene3D" id="3.40.50.2300">
    <property type="match status" value="1"/>
</dbReference>
<proteinExistence type="predicted"/>
<feature type="domain" description="Phosphotyrosine protein phosphatase I" evidence="2">
    <location>
        <begin position="4"/>
        <end position="132"/>
    </location>
</feature>